<dbReference type="InterPro" id="IPR011009">
    <property type="entry name" value="Kinase-like_dom_sf"/>
</dbReference>
<dbReference type="CDD" id="cd14014">
    <property type="entry name" value="STKc_PknB_like"/>
    <property type="match status" value="1"/>
</dbReference>
<keyword evidence="1" id="KW-0808">Transferase</keyword>
<accession>A0ABP3CIA2</accession>
<dbReference type="PANTHER" id="PTHR43289:SF34">
    <property type="entry name" value="SERINE_THREONINE-PROTEIN KINASE YBDM-RELATED"/>
    <property type="match status" value="1"/>
</dbReference>
<keyword evidence="10" id="KW-1185">Reference proteome</keyword>
<dbReference type="SUPFAM" id="SSF56112">
    <property type="entry name" value="Protein kinase-like (PK-like)"/>
    <property type="match status" value="1"/>
</dbReference>
<keyword evidence="7" id="KW-0472">Membrane</keyword>
<keyword evidence="4 5" id="KW-0067">ATP-binding</keyword>
<keyword evidence="3" id="KW-0418">Kinase</keyword>
<dbReference type="PROSITE" id="PS50011">
    <property type="entry name" value="PROTEIN_KINASE_DOM"/>
    <property type="match status" value="1"/>
</dbReference>
<feature type="transmembrane region" description="Helical" evidence="7">
    <location>
        <begin position="384"/>
        <end position="402"/>
    </location>
</feature>
<keyword evidence="7" id="KW-1133">Transmembrane helix</keyword>
<dbReference type="InterPro" id="IPR017441">
    <property type="entry name" value="Protein_kinase_ATP_BS"/>
</dbReference>
<evidence type="ECO:0000256" key="3">
    <source>
        <dbReference type="ARBA" id="ARBA00022777"/>
    </source>
</evidence>
<feature type="transmembrane region" description="Helical" evidence="7">
    <location>
        <begin position="352"/>
        <end position="372"/>
    </location>
</feature>
<evidence type="ECO:0000313" key="9">
    <source>
        <dbReference type="EMBL" id="GAA0206568.1"/>
    </source>
</evidence>
<keyword evidence="7" id="KW-0812">Transmembrane</keyword>
<dbReference type="PANTHER" id="PTHR43289">
    <property type="entry name" value="MITOGEN-ACTIVATED PROTEIN KINASE KINASE KINASE 20-RELATED"/>
    <property type="match status" value="1"/>
</dbReference>
<dbReference type="Proteomes" id="UP001500416">
    <property type="component" value="Unassembled WGS sequence"/>
</dbReference>
<feature type="domain" description="Protein kinase" evidence="8">
    <location>
        <begin position="18"/>
        <end position="276"/>
    </location>
</feature>
<keyword evidence="2 5" id="KW-0547">Nucleotide-binding</keyword>
<dbReference type="PROSITE" id="PS00107">
    <property type="entry name" value="PROTEIN_KINASE_ATP"/>
    <property type="match status" value="1"/>
</dbReference>
<sequence length="510" mass="54369">MGGVQPLPPDAPQRIGDYTLLAALGRGAMGSVFLARSRGGRPVAVKVAKAELADSPQFRERFRREVEMARAVGGFWTATVVGADPDADRPWMATEYVPGPTLQQAVHDFGPLPERAVRRLAAGLAEALVAIHGAGLVHRDLKPSNVLLATDGPRVIDFGIARALESSGLTEAGIVFGTPGYLSPEQVVGSKITPQSDVFALGSVLVHAATGAGPFGEGATSALVYRVVHQDPDLTRVPPGLVPLIVPCLVRDPARRPTPAHLLELIGPPSNDPSWLPAQVRTLVEQRHTQLRELPAKPPTRVMGQEAKPPTRLLVEDPPKARPAGPAKVVGPVKPYTPPAKKSGSKFKTSRAVGLGWMSAHAFAALVSVGIASENSGAPNGVRAAALVAFLVFALAAVRLLVGVLRSPLSIDIGPDGIVLSNGTHSRRLPWYAISRVRVDAHHSRPWVVVWLVGAAKAPESLGRGSFRAHKGGLRVYPVSHERYRKRRERDVAEIRSALAWYGPSVYDPR</sequence>
<name>A0ABP3CIA2_9PSEU</name>
<dbReference type="Pfam" id="PF00069">
    <property type="entry name" value="Pkinase"/>
    <property type="match status" value="1"/>
</dbReference>
<evidence type="ECO:0000256" key="2">
    <source>
        <dbReference type="ARBA" id="ARBA00022741"/>
    </source>
</evidence>
<comment type="caution">
    <text evidence="9">The sequence shown here is derived from an EMBL/GenBank/DDBJ whole genome shotgun (WGS) entry which is preliminary data.</text>
</comment>
<evidence type="ECO:0000256" key="6">
    <source>
        <dbReference type="SAM" id="MobiDB-lite"/>
    </source>
</evidence>
<evidence type="ECO:0000313" key="10">
    <source>
        <dbReference type="Proteomes" id="UP001500416"/>
    </source>
</evidence>
<gene>
    <name evidence="9" type="ORF">GCM10010492_00030</name>
</gene>
<dbReference type="Gene3D" id="3.30.200.20">
    <property type="entry name" value="Phosphorylase Kinase, domain 1"/>
    <property type="match status" value="1"/>
</dbReference>
<reference evidence="10" key="1">
    <citation type="journal article" date="2019" name="Int. J. Syst. Evol. Microbiol.">
        <title>The Global Catalogue of Microorganisms (GCM) 10K type strain sequencing project: providing services to taxonomists for standard genome sequencing and annotation.</title>
        <authorList>
            <consortium name="The Broad Institute Genomics Platform"/>
            <consortium name="The Broad Institute Genome Sequencing Center for Infectious Disease"/>
            <person name="Wu L."/>
            <person name="Ma J."/>
        </authorList>
    </citation>
    <scope>NUCLEOTIDE SEQUENCE [LARGE SCALE GENOMIC DNA]</scope>
    <source>
        <strain evidence="10">JCM 3380</strain>
    </source>
</reference>
<dbReference type="SMART" id="SM00220">
    <property type="entry name" value="S_TKc"/>
    <property type="match status" value="1"/>
</dbReference>
<feature type="binding site" evidence="5">
    <location>
        <position position="46"/>
    </location>
    <ligand>
        <name>ATP</name>
        <dbReference type="ChEBI" id="CHEBI:30616"/>
    </ligand>
</feature>
<dbReference type="InterPro" id="IPR008271">
    <property type="entry name" value="Ser/Thr_kinase_AS"/>
</dbReference>
<feature type="region of interest" description="Disordered" evidence="6">
    <location>
        <begin position="312"/>
        <end position="346"/>
    </location>
</feature>
<dbReference type="InterPro" id="IPR000719">
    <property type="entry name" value="Prot_kinase_dom"/>
</dbReference>
<dbReference type="PROSITE" id="PS00108">
    <property type="entry name" value="PROTEIN_KINASE_ST"/>
    <property type="match status" value="1"/>
</dbReference>
<evidence type="ECO:0000256" key="4">
    <source>
        <dbReference type="ARBA" id="ARBA00022840"/>
    </source>
</evidence>
<protein>
    <recommendedName>
        <fullName evidence="8">Protein kinase domain-containing protein</fullName>
    </recommendedName>
</protein>
<dbReference type="EMBL" id="BAAABU010000001">
    <property type="protein sequence ID" value="GAA0206568.1"/>
    <property type="molecule type" value="Genomic_DNA"/>
</dbReference>
<evidence type="ECO:0000259" key="8">
    <source>
        <dbReference type="PROSITE" id="PS50011"/>
    </source>
</evidence>
<evidence type="ECO:0000256" key="1">
    <source>
        <dbReference type="ARBA" id="ARBA00022679"/>
    </source>
</evidence>
<evidence type="ECO:0000256" key="7">
    <source>
        <dbReference type="SAM" id="Phobius"/>
    </source>
</evidence>
<proteinExistence type="predicted"/>
<evidence type="ECO:0000256" key="5">
    <source>
        <dbReference type="PROSITE-ProRule" id="PRU10141"/>
    </source>
</evidence>
<dbReference type="Gene3D" id="1.10.510.10">
    <property type="entry name" value="Transferase(Phosphotransferase) domain 1"/>
    <property type="match status" value="1"/>
</dbReference>
<organism evidence="9 10">
    <name type="scientific">Saccharothrix mutabilis subsp. mutabilis</name>
    <dbReference type="NCBI Taxonomy" id="66855"/>
    <lineage>
        <taxon>Bacteria</taxon>
        <taxon>Bacillati</taxon>
        <taxon>Actinomycetota</taxon>
        <taxon>Actinomycetes</taxon>
        <taxon>Pseudonocardiales</taxon>
        <taxon>Pseudonocardiaceae</taxon>
        <taxon>Saccharothrix</taxon>
    </lineage>
</organism>